<proteinExistence type="predicted"/>
<evidence type="ECO:0000313" key="3">
    <source>
        <dbReference type="Proteomes" id="UP000054317"/>
    </source>
</evidence>
<reference evidence="3" key="1">
    <citation type="journal article" date="2012" name="Science">
        <title>The Paleozoic origin of enzymatic lignin decomposition reconstructed from 31 fungal genomes.</title>
        <authorList>
            <person name="Floudas D."/>
            <person name="Binder M."/>
            <person name="Riley R."/>
            <person name="Barry K."/>
            <person name="Blanchette R.A."/>
            <person name="Henrissat B."/>
            <person name="Martinez A.T."/>
            <person name="Otillar R."/>
            <person name="Spatafora J.W."/>
            <person name="Yadav J.S."/>
            <person name="Aerts A."/>
            <person name="Benoit I."/>
            <person name="Boyd A."/>
            <person name="Carlson A."/>
            <person name="Copeland A."/>
            <person name="Coutinho P.M."/>
            <person name="de Vries R.P."/>
            <person name="Ferreira P."/>
            <person name="Findley K."/>
            <person name="Foster B."/>
            <person name="Gaskell J."/>
            <person name="Glotzer D."/>
            <person name="Gorecki P."/>
            <person name="Heitman J."/>
            <person name="Hesse C."/>
            <person name="Hori C."/>
            <person name="Igarashi K."/>
            <person name="Jurgens J.A."/>
            <person name="Kallen N."/>
            <person name="Kersten P."/>
            <person name="Kohler A."/>
            <person name="Kuees U."/>
            <person name="Kumar T.K.A."/>
            <person name="Kuo A."/>
            <person name="LaButti K."/>
            <person name="Larrondo L.F."/>
            <person name="Lindquist E."/>
            <person name="Ling A."/>
            <person name="Lombard V."/>
            <person name="Lucas S."/>
            <person name="Lundell T."/>
            <person name="Martin R."/>
            <person name="McLaughlin D.J."/>
            <person name="Morgenstern I."/>
            <person name="Morin E."/>
            <person name="Murat C."/>
            <person name="Nagy L.G."/>
            <person name="Nolan M."/>
            <person name="Ohm R.A."/>
            <person name="Patyshakuliyeva A."/>
            <person name="Rokas A."/>
            <person name="Ruiz-Duenas F.J."/>
            <person name="Sabat G."/>
            <person name="Salamov A."/>
            <person name="Samejima M."/>
            <person name="Schmutz J."/>
            <person name="Slot J.C."/>
            <person name="St John F."/>
            <person name="Stenlid J."/>
            <person name="Sun H."/>
            <person name="Sun S."/>
            <person name="Syed K."/>
            <person name="Tsang A."/>
            <person name="Wiebenga A."/>
            <person name="Young D."/>
            <person name="Pisabarro A."/>
            <person name="Eastwood D.C."/>
            <person name="Martin F."/>
            <person name="Cullen D."/>
            <person name="Grigoriev I.V."/>
            <person name="Hibbett D.S."/>
        </authorList>
    </citation>
    <scope>NUCLEOTIDE SEQUENCE [LARGE SCALE GENOMIC DNA]</scope>
    <source>
        <strain evidence="3">FP-101664</strain>
    </source>
</reference>
<dbReference type="EMBL" id="JH711801">
    <property type="protein sequence ID" value="EIW51471.1"/>
    <property type="molecule type" value="Genomic_DNA"/>
</dbReference>
<sequence length="195" mass="21210">MSVLDGHTDASSPAALAAHTRQRPSLAPSTLPEHLATNNAPLDDTITPRTSLLALCRLRWLWDQHRALSFALLDVLDICSPLGHPSMQVRRLPRPDRRPTLPVLGSLPAGSPPAPSTTNTHHTYTHACQAILHALQDVALAPKAVAGRCFTILIWDNVFHSYDTLRLLQDRLQALPAVTSSAQTSTHCDVVRAPI</sequence>
<protein>
    <submittedName>
        <fullName evidence="2">Uncharacterized protein</fullName>
    </submittedName>
</protein>
<evidence type="ECO:0000313" key="2">
    <source>
        <dbReference type="EMBL" id="EIW51471.1"/>
    </source>
</evidence>
<evidence type="ECO:0000256" key="1">
    <source>
        <dbReference type="SAM" id="MobiDB-lite"/>
    </source>
</evidence>
<organism evidence="2 3">
    <name type="scientific">Trametes versicolor (strain FP-101664)</name>
    <name type="common">White-rot fungus</name>
    <name type="synonym">Coriolus versicolor</name>
    <dbReference type="NCBI Taxonomy" id="717944"/>
    <lineage>
        <taxon>Eukaryota</taxon>
        <taxon>Fungi</taxon>
        <taxon>Dikarya</taxon>
        <taxon>Basidiomycota</taxon>
        <taxon>Agaricomycotina</taxon>
        <taxon>Agaricomycetes</taxon>
        <taxon>Polyporales</taxon>
        <taxon>Polyporaceae</taxon>
        <taxon>Trametes</taxon>
    </lineage>
</organism>
<dbReference type="GeneID" id="19417409"/>
<dbReference type="Proteomes" id="UP000054317">
    <property type="component" value="Unassembled WGS sequence"/>
</dbReference>
<dbReference type="RefSeq" id="XP_008045624.1">
    <property type="nucleotide sequence ID" value="XM_008047433.1"/>
</dbReference>
<accession>R7S6F2</accession>
<gene>
    <name evidence="2" type="ORF">TRAVEDRAFT_54510</name>
</gene>
<feature type="region of interest" description="Disordered" evidence="1">
    <location>
        <begin position="1"/>
        <end position="43"/>
    </location>
</feature>
<dbReference type="AlphaFoldDB" id="R7S6F2"/>
<feature type="region of interest" description="Disordered" evidence="1">
    <location>
        <begin position="89"/>
        <end position="120"/>
    </location>
</feature>
<name>R7S6F2_TRAVS</name>
<feature type="compositionally biased region" description="Low complexity" evidence="1">
    <location>
        <begin position="100"/>
        <end position="109"/>
    </location>
</feature>
<dbReference type="KEGG" id="tvs:TRAVEDRAFT_54510"/>
<keyword evidence="3" id="KW-1185">Reference proteome</keyword>